<evidence type="ECO:0000256" key="8">
    <source>
        <dbReference type="ARBA" id="ARBA00032518"/>
    </source>
</evidence>
<reference evidence="9" key="1">
    <citation type="submission" date="2023-03" db="EMBL/GenBank/DDBJ databases">
        <title>Massive genome expansion in bonnet fungi (Mycena s.s.) driven by repeated elements and novel gene families across ecological guilds.</title>
        <authorList>
            <consortium name="Lawrence Berkeley National Laboratory"/>
            <person name="Harder C.B."/>
            <person name="Miyauchi S."/>
            <person name="Viragh M."/>
            <person name="Kuo A."/>
            <person name="Thoen E."/>
            <person name="Andreopoulos B."/>
            <person name="Lu D."/>
            <person name="Skrede I."/>
            <person name="Drula E."/>
            <person name="Henrissat B."/>
            <person name="Morin E."/>
            <person name="Kohler A."/>
            <person name="Barry K."/>
            <person name="LaButti K."/>
            <person name="Morin E."/>
            <person name="Salamov A."/>
            <person name="Lipzen A."/>
            <person name="Mereny Z."/>
            <person name="Hegedus B."/>
            <person name="Baldrian P."/>
            <person name="Stursova M."/>
            <person name="Weitz H."/>
            <person name="Taylor A."/>
            <person name="Grigoriev I.V."/>
            <person name="Nagy L.G."/>
            <person name="Martin F."/>
            <person name="Kauserud H."/>
        </authorList>
    </citation>
    <scope>NUCLEOTIDE SEQUENCE</scope>
    <source>
        <strain evidence="9">CBHHK200</strain>
    </source>
</reference>
<evidence type="ECO:0000313" key="9">
    <source>
        <dbReference type="EMBL" id="KAJ7043726.1"/>
    </source>
</evidence>
<evidence type="ECO:0000313" key="10">
    <source>
        <dbReference type="Proteomes" id="UP001218188"/>
    </source>
</evidence>
<keyword evidence="7" id="KW-0508">mRNA splicing</keyword>
<gene>
    <name evidence="9" type="ORF">C8F04DRAFT_728357</name>
</gene>
<proteinExistence type="inferred from homology"/>
<keyword evidence="5" id="KW-0507">mRNA processing</keyword>
<keyword evidence="4" id="KW-0963">Cytoplasm</keyword>
<evidence type="ECO:0000256" key="7">
    <source>
        <dbReference type="ARBA" id="ARBA00023187"/>
    </source>
</evidence>
<evidence type="ECO:0000256" key="5">
    <source>
        <dbReference type="ARBA" id="ARBA00022664"/>
    </source>
</evidence>
<dbReference type="GO" id="GO:0006397">
    <property type="term" value="P:mRNA processing"/>
    <property type="evidence" value="ECO:0007669"/>
    <property type="project" value="UniProtKB-KW"/>
</dbReference>
<dbReference type="PANTHER" id="PTHR11805">
    <property type="entry name" value="CYSTEINE-RICH PDZ-BINDING PROTEIN"/>
    <property type="match status" value="1"/>
</dbReference>
<evidence type="ECO:0000256" key="2">
    <source>
        <dbReference type="ARBA" id="ARBA00009021"/>
    </source>
</evidence>
<dbReference type="AlphaFoldDB" id="A0AAD6TC68"/>
<keyword evidence="6" id="KW-0747">Spliceosome</keyword>
<dbReference type="PANTHER" id="PTHR11805:SF1">
    <property type="entry name" value="CYSTEINE-RICH PDZ-BINDING PROTEIN"/>
    <property type="match status" value="1"/>
</dbReference>
<comment type="similarity">
    <text evidence="2">Belongs to the CRIPT family.</text>
</comment>
<evidence type="ECO:0000256" key="4">
    <source>
        <dbReference type="ARBA" id="ARBA00022490"/>
    </source>
</evidence>
<dbReference type="GO" id="GO:0008380">
    <property type="term" value="P:RNA splicing"/>
    <property type="evidence" value="ECO:0007669"/>
    <property type="project" value="UniProtKB-KW"/>
</dbReference>
<dbReference type="GO" id="GO:0008017">
    <property type="term" value="F:microtubule binding"/>
    <property type="evidence" value="ECO:0007669"/>
    <property type="project" value="TreeGrafter"/>
</dbReference>
<name>A0AAD6TC68_9AGAR</name>
<dbReference type="InterPro" id="IPR019367">
    <property type="entry name" value="PDZ-binding_CRIPT"/>
</dbReference>
<organism evidence="9 10">
    <name type="scientific">Mycena alexandri</name>
    <dbReference type="NCBI Taxonomy" id="1745969"/>
    <lineage>
        <taxon>Eukaryota</taxon>
        <taxon>Fungi</taxon>
        <taxon>Dikarya</taxon>
        <taxon>Basidiomycota</taxon>
        <taxon>Agaricomycotina</taxon>
        <taxon>Agaricomycetes</taxon>
        <taxon>Agaricomycetidae</taxon>
        <taxon>Agaricales</taxon>
        <taxon>Marasmiineae</taxon>
        <taxon>Mycenaceae</taxon>
        <taxon>Mycena</taxon>
    </lineage>
</organism>
<comment type="caution">
    <text evidence="9">The sequence shown here is derived from an EMBL/GenBank/DDBJ whole genome shotgun (WGS) entry which is preliminary data.</text>
</comment>
<keyword evidence="10" id="KW-1185">Reference proteome</keyword>
<dbReference type="EMBL" id="JARJCM010000009">
    <property type="protein sequence ID" value="KAJ7043726.1"/>
    <property type="molecule type" value="Genomic_DNA"/>
</dbReference>
<accession>A0AAD6TC68</accession>
<evidence type="ECO:0000256" key="6">
    <source>
        <dbReference type="ARBA" id="ARBA00022728"/>
    </source>
</evidence>
<dbReference type="GO" id="GO:0005737">
    <property type="term" value="C:cytoplasm"/>
    <property type="evidence" value="ECO:0007669"/>
    <property type="project" value="UniProtKB-SubCell"/>
</dbReference>
<comment type="subcellular location">
    <subcellularLocation>
        <location evidence="1">Cytoplasm</location>
    </subcellularLocation>
</comment>
<dbReference type="GO" id="GO:0031122">
    <property type="term" value="P:cytoplasmic microtubule organization"/>
    <property type="evidence" value="ECO:0007669"/>
    <property type="project" value="TreeGrafter"/>
</dbReference>
<evidence type="ECO:0000256" key="3">
    <source>
        <dbReference type="ARBA" id="ARBA00018615"/>
    </source>
</evidence>
<dbReference type="GO" id="GO:0005681">
    <property type="term" value="C:spliceosomal complex"/>
    <property type="evidence" value="ECO:0007669"/>
    <property type="project" value="UniProtKB-KW"/>
</dbReference>
<evidence type="ECO:0000256" key="1">
    <source>
        <dbReference type="ARBA" id="ARBA00004496"/>
    </source>
</evidence>
<dbReference type="Proteomes" id="UP001218188">
    <property type="component" value="Unassembled WGS sequence"/>
</dbReference>
<sequence>MVCVKCEKKLSKLAAPDPFTSSSSSIKLGDRKVGENKLLSRPGSSKNRFQVHSIVLNLLGPALTLEQPYQGKCKDCKQPVTQNKAKYCHGCAYKKGVCTICGKQVLDTTGYVMSSK</sequence>
<dbReference type="Pfam" id="PF10235">
    <property type="entry name" value="Cript"/>
    <property type="match status" value="1"/>
</dbReference>
<protein>
    <recommendedName>
        <fullName evidence="3">Cysteine-rich PDZ-binding protein</fullName>
    </recommendedName>
    <alternativeName>
        <fullName evidence="8">Cysteine-rich interactor of PDZ three</fullName>
    </alternativeName>
</protein>